<proteinExistence type="predicted"/>
<feature type="compositionally biased region" description="Basic and acidic residues" evidence="1">
    <location>
        <begin position="584"/>
        <end position="604"/>
    </location>
</feature>
<feature type="compositionally biased region" description="Basic residues" evidence="1">
    <location>
        <begin position="234"/>
        <end position="245"/>
    </location>
</feature>
<feature type="compositionally biased region" description="Polar residues" evidence="1">
    <location>
        <begin position="27"/>
        <end position="38"/>
    </location>
</feature>
<accession>A0A9E7F395</accession>
<name>A0A9E7F395_9LILI</name>
<protein>
    <submittedName>
        <fullName evidence="2">Uncharacterized protein</fullName>
    </submittedName>
</protein>
<feature type="region of interest" description="Disordered" evidence="1">
    <location>
        <begin position="580"/>
        <end position="613"/>
    </location>
</feature>
<evidence type="ECO:0000313" key="2">
    <source>
        <dbReference type="EMBL" id="URD89035.1"/>
    </source>
</evidence>
<feature type="compositionally biased region" description="Basic and acidic residues" evidence="1">
    <location>
        <begin position="11"/>
        <end position="22"/>
    </location>
</feature>
<feature type="compositionally biased region" description="Basic and acidic residues" evidence="1">
    <location>
        <begin position="184"/>
        <end position="197"/>
    </location>
</feature>
<feature type="compositionally biased region" description="Polar residues" evidence="1">
    <location>
        <begin position="400"/>
        <end position="413"/>
    </location>
</feature>
<dbReference type="AlphaFoldDB" id="A0A9E7F395"/>
<gene>
    <name evidence="2" type="ORF">MUK42_26574</name>
</gene>
<feature type="region of interest" description="Disordered" evidence="1">
    <location>
        <begin position="392"/>
        <end position="421"/>
    </location>
</feature>
<dbReference type="OrthoDB" id="1913135at2759"/>
<feature type="compositionally biased region" description="Basic and acidic residues" evidence="1">
    <location>
        <begin position="209"/>
        <end position="233"/>
    </location>
</feature>
<feature type="region of interest" description="Disordered" evidence="1">
    <location>
        <begin position="183"/>
        <end position="274"/>
    </location>
</feature>
<evidence type="ECO:0000313" key="3">
    <source>
        <dbReference type="Proteomes" id="UP001055439"/>
    </source>
</evidence>
<feature type="compositionally biased region" description="Basic and acidic residues" evidence="1">
    <location>
        <begin position="246"/>
        <end position="274"/>
    </location>
</feature>
<dbReference type="EMBL" id="CP097504">
    <property type="protein sequence ID" value="URD89035.1"/>
    <property type="molecule type" value="Genomic_DNA"/>
</dbReference>
<reference evidence="2" key="1">
    <citation type="submission" date="2022-05" db="EMBL/GenBank/DDBJ databases">
        <title>The Musa troglodytarum L. genome provides insights into the mechanism of non-climacteric behaviour and enrichment of carotenoids.</title>
        <authorList>
            <person name="Wang J."/>
        </authorList>
    </citation>
    <scope>NUCLEOTIDE SEQUENCE</scope>
    <source>
        <tissue evidence="2">Leaf</tissue>
    </source>
</reference>
<organism evidence="2 3">
    <name type="scientific">Musa troglodytarum</name>
    <name type="common">fe'i banana</name>
    <dbReference type="NCBI Taxonomy" id="320322"/>
    <lineage>
        <taxon>Eukaryota</taxon>
        <taxon>Viridiplantae</taxon>
        <taxon>Streptophyta</taxon>
        <taxon>Embryophyta</taxon>
        <taxon>Tracheophyta</taxon>
        <taxon>Spermatophyta</taxon>
        <taxon>Magnoliopsida</taxon>
        <taxon>Liliopsida</taxon>
        <taxon>Zingiberales</taxon>
        <taxon>Musaceae</taxon>
        <taxon>Musa</taxon>
    </lineage>
</organism>
<feature type="region of interest" description="Disordered" evidence="1">
    <location>
        <begin position="1"/>
        <end position="49"/>
    </location>
</feature>
<feature type="region of interest" description="Disordered" evidence="1">
    <location>
        <begin position="536"/>
        <end position="561"/>
    </location>
</feature>
<dbReference type="Proteomes" id="UP001055439">
    <property type="component" value="Chromosome 2"/>
</dbReference>
<feature type="compositionally biased region" description="Basic residues" evidence="1">
    <location>
        <begin position="199"/>
        <end position="208"/>
    </location>
</feature>
<dbReference type="PANTHER" id="PTHR34660:SF3">
    <property type="entry name" value="RRM DOMAIN-CONTAINING PROTEIN"/>
    <property type="match status" value="1"/>
</dbReference>
<sequence>PFSTLRSPEITSKETARKETARRSATKPPTTAQRSRPQIPSIEQSSQVFDSSSCSPFRKITSKLRTFSFPSHFRTLSSIWGPASFLSPATSPTPRRGAGPGFSIETTGGFGWWLRVQVRSGDRIPRLLALLDRVKLVALDELCCEKGSQFLPVIATHWAITVLEGHFTMSRCFPYPPPGYVKKARNDARRDHGDSLAKVKQKEKKHKKERTDKEKSKDKRKEDKELSQDEHKEKNNKKEKHKDKKKDKGVGRTSEDETEKPIQSHHEDRLEGRWKTKETNHCKLSDELDHQIKMEEKVSANRVVDNFPSSVQRSSDVSGSKAAKVMERVSSNKVIPASMDSLTSRTNGMGRPADRVLNSIRSQTEVLGSANAIQRERNAANKLVSNLTHLEQTGDAGKSQPVNNSRVSIQQKSDGPYVASMGKKENCKQNKALMEPSSTMQRSFNGLSRSAENTAILAHGNVDGIGLTKTLEDRGETKKFVPNNIFIEQREQDGISRAVEKDADKRIERKEKNTEEEAYGRKVERHKNRCWDKKDKSKLEVKGKDQEKSSQNCERKHKEYDEIRDMGKKVHMDIPNPELIASAEDQKSSNTHENKKRKELEMNGHENNLLPNKFQRTTASDLVANGKIVNLSHNACSSMNSGALDNSKAGKHPVDKKEHITKDIKAVQPSSDGLMHPAVMHMKPPHPDSKYLDEMYSVPKMDDYPEYDDQDWLFCRSHLHSNPRTKLEADERPQVWAKAIGIGSENVVALPYVIPF</sequence>
<dbReference type="PANTHER" id="PTHR34660">
    <property type="entry name" value="MYB-LIKE PROTEIN X"/>
    <property type="match status" value="1"/>
</dbReference>
<evidence type="ECO:0000256" key="1">
    <source>
        <dbReference type="SAM" id="MobiDB-lite"/>
    </source>
</evidence>
<keyword evidence="3" id="KW-1185">Reference proteome</keyword>
<feature type="compositionally biased region" description="Polar residues" evidence="1">
    <location>
        <begin position="1"/>
        <end position="10"/>
    </location>
</feature>
<feature type="non-terminal residue" evidence="2">
    <location>
        <position position="1"/>
    </location>
</feature>